<evidence type="ECO:0000313" key="1">
    <source>
        <dbReference type="EMBL" id="JAH64843.1"/>
    </source>
</evidence>
<reference evidence="1" key="2">
    <citation type="journal article" date="2015" name="Fish Shellfish Immunol.">
        <title>Early steps in the European eel (Anguilla anguilla)-Vibrio vulnificus interaction in the gills: Role of the RtxA13 toxin.</title>
        <authorList>
            <person name="Callol A."/>
            <person name="Pajuelo D."/>
            <person name="Ebbesson L."/>
            <person name="Teles M."/>
            <person name="MacKenzie S."/>
            <person name="Amaro C."/>
        </authorList>
    </citation>
    <scope>NUCLEOTIDE SEQUENCE</scope>
</reference>
<protein>
    <submittedName>
        <fullName evidence="1">Uncharacterized protein</fullName>
    </submittedName>
</protein>
<sequence>MAAEVRGFGDSRCCRTVKQPPGRRCEQKPLAANE</sequence>
<accession>A0A0E9UIQ3</accession>
<proteinExistence type="predicted"/>
<name>A0A0E9UIQ3_ANGAN</name>
<dbReference type="AlphaFoldDB" id="A0A0E9UIQ3"/>
<reference evidence="1" key="1">
    <citation type="submission" date="2014-11" db="EMBL/GenBank/DDBJ databases">
        <authorList>
            <person name="Amaro Gonzalez C."/>
        </authorList>
    </citation>
    <scope>NUCLEOTIDE SEQUENCE</scope>
</reference>
<organism evidence="1">
    <name type="scientific">Anguilla anguilla</name>
    <name type="common">European freshwater eel</name>
    <name type="synonym">Muraena anguilla</name>
    <dbReference type="NCBI Taxonomy" id="7936"/>
    <lineage>
        <taxon>Eukaryota</taxon>
        <taxon>Metazoa</taxon>
        <taxon>Chordata</taxon>
        <taxon>Craniata</taxon>
        <taxon>Vertebrata</taxon>
        <taxon>Euteleostomi</taxon>
        <taxon>Actinopterygii</taxon>
        <taxon>Neopterygii</taxon>
        <taxon>Teleostei</taxon>
        <taxon>Anguilliformes</taxon>
        <taxon>Anguillidae</taxon>
        <taxon>Anguilla</taxon>
    </lineage>
</organism>
<dbReference type="EMBL" id="GBXM01043734">
    <property type="protein sequence ID" value="JAH64843.1"/>
    <property type="molecule type" value="Transcribed_RNA"/>
</dbReference>